<dbReference type="PANTHER" id="PTHR30176:SF3">
    <property type="entry name" value="FERREDOXIN-TYPE PROTEIN NAPH"/>
    <property type="match status" value="1"/>
</dbReference>
<organism evidence="9 10">
    <name type="scientific">Haloplasma contractile SSD-17B</name>
    <dbReference type="NCBI Taxonomy" id="1033810"/>
    <lineage>
        <taxon>Bacteria</taxon>
        <taxon>Bacillati</taxon>
        <taxon>Mycoplasmatota</taxon>
        <taxon>Mollicutes</taxon>
        <taxon>Haloplasmatales</taxon>
        <taxon>Haloplasmataceae</taxon>
        <taxon>Haloplasma</taxon>
    </lineage>
</organism>
<evidence type="ECO:0000256" key="2">
    <source>
        <dbReference type="ARBA" id="ARBA00022485"/>
    </source>
</evidence>
<dbReference type="AlphaFoldDB" id="U2DSC7"/>
<name>U2DSC7_9MOLU</name>
<feature type="transmembrane region" description="Helical" evidence="7">
    <location>
        <begin position="111"/>
        <end position="129"/>
    </location>
</feature>
<keyword evidence="6" id="KW-0411">Iron-sulfur</keyword>
<keyword evidence="1" id="KW-0813">Transport</keyword>
<proteinExistence type="predicted"/>
<dbReference type="EMBL" id="AFNU02000011">
    <property type="protein sequence ID" value="ERJ11437.1"/>
    <property type="molecule type" value="Genomic_DNA"/>
</dbReference>
<evidence type="ECO:0000256" key="5">
    <source>
        <dbReference type="ARBA" id="ARBA00023004"/>
    </source>
</evidence>
<dbReference type="InterPro" id="IPR017900">
    <property type="entry name" value="4Fe4S_Fe_S_CS"/>
</dbReference>
<keyword evidence="3" id="KW-0479">Metal-binding</keyword>
<dbReference type="PROSITE" id="PS51379">
    <property type="entry name" value="4FE4S_FER_2"/>
    <property type="match status" value="2"/>
</dbReference>
<dbReference type="Pfam" id="PF13187">
    <property type="entry name" value="Fer4_9"/>
    <property type="match status" value="1"/>
</dbReference>
<dbReference type="eggNOG" id="COG0348">
    <property type="taxonomic scope" value="Bacteria"/>
</dbReference>
<feature type="transmembrane region" description="Helical" evidence="7">
    <location>
        <begin position="12"/>
        <end position="41"/>
    </location>
</feature>
<keyword evidence="7" id="KW-0472">Membrane</keyword>
<evidence type="ECO:0000313" key="9">
    <source>
        <dbReference type="EMBL" id="ERJ11437.1"/>
    </source>
</evidence>
<dbReference type="InterPro" id="IPR051684">
    <property type="entry name" value="Electron_Trans/Redox"/>
</dbReference>
<protein>
    <submittedName>
        <fullName evidence="9">Iron-sulfur cluster-binding protein</fullName>
    </submittedName>
</protein>
<dbReference type="GO" id="GO:0005886">
    <property type="term" value="C:plasma membrane"/>
    <property type="evidence" value="ECO:0007669"/>
    <property type="project" value="TreeGrafter"/>
</dbReference>
<gene>
    <name evidence="9" type="ORF">HLPCO_002559</name>
</gene>
<feature type="domain" description="4Fe-4S ferredoxin-type" evidence="8">
    <location>
        <begin position="158"/>
        <end position="185"/>
    </location>
</feature>
<reference evidence="9 10" key="2">
    <citation type="journal article" date="2013" name="PLoS ONE">
        <title>INDIGO - INtegrated Data Warehouse of MIcrobial GenOmes with Examples from the Red Sea Extremophiles.</title>
        <authorList>
            <person name="Alam I."/>
            <person name="Antunes A."/>
            <person name="Kamau A.A."/>
            <person name="Ba Alawi W."/>
            <person name="Kalkatawi M."/>
            <person name="Stingl U."/>
            <person name="Bajic V.B."/>
        </authorList>
    </citation>
    <scope>NUCLEOTIDE SEQUENCE [LARGE SCALE GENOMIC DNA]</scope>
    <source>
        <strain evidence="9 10">SSD-17B</strain>
    </source>
</reference>
<dbReference type="STRING" id="1033810.HLPCO_002559"/>
<accession>U2DSC7</accession>
<dbReference type="RefSeq" id="WP_008826622.1">
    <property type="nucleotide sequence ID" value="NZ_AFNU02000011.1"/>
</dbReference>
<comment type="caution">
    <text evidence="9">The sequence shown here is derived from an EMBL/GenBank/DDBJ whole genome shotgun (WGS) entry which is preliminary data.</text>
</comment>
<keyword evidence="10" id="KW-1185">Reference proteome</keyword>
<dbReference type="PROSITE" id="PS00198">
    <property type="entry name" value="4FE4S_FER_1"/>
    <property type="match status" value="2"/>
</dbReference>
<evidence type="ECO:0000259" key="8">
    <source>
        <dbReference type="PROSITE" id="PS51379"/>
    </source>
</evidence>
<feature type="transmembrane region" description="Helical" evidence="7">
    <location>
        <begin position="80"/>
        <end position="99"/>
    </location>
</feature>
<dbReference type="PANTHER" id="PTHR30176">
    <property type="entry name" value="FERREDOXIN-TYPE PROTEIN NAPH"/>
    <property type="match status" value="1"/>
</dbReference>
<sequence length="211" mass="24218">MFLSLWKQFSYSVLLIFLFVGLLFPVIGIAAIICMIAPVVVSFFKGRYWCGNLCPRGNFFDRVITRKNKRRTPRMFSNRYFRLCVLIFLFVNMGLGIYLGDGSLKSFGLLLYRLILLTTLIGILLGSIYSHRTWCRFCPIGTLSASIAKFRNKRNKHTLLKIDSACINCKVCTKSCPMHIETHKYKGNTITHHDCINCKICKDSCPNDLIH</sequence>
<evidence type="ECO:0000256" key="3">
    <source>
        <dbReference type="ARBA" id="ARBA00022723"/>
    </source>
</evidence>
<dbReference type="InParanoid" id="U2DSC7"/>
<dbReference type="InterPro" id="IPR017896">
    <property type="entry name" value="4Fe4S_Fe-S-bd"/>
</dbReference>
<evidence type="ECO:0000256" key="6">
    <source>
        <dbReference type="ARBA" id="ARBA00023014"/>
    </source>
</evidence>
<evidence type="ECO:0000256" key="7">
    <source>
        <dbReference type="SAM" id="Phobius"/>
    </source>
</evidence>
<dbReference type="GO" id="GO:0051539">
    <property type="term" value="F:4 iron, 4 sulfur cluster binding"/>
    <property type="evidence" value="ECO:0007669"/>
    <property type="project" value="UniProtKB-KW"/>
</dbReference>
<keyword evidence="7" id="KW-1133">Transmembrane helix</keyword>
<dbReference type="Gene3D" id="3.30.70.20">
    <property type="match status" value="1"/>
</dbReference>
<dbReference type="SUPFAM" id="SSF54862">
    <property type="entry name" value="4Fe-4S ferredoxins"/>
    <property type="match status" value="1"/>
</dbReference>
<feature type="domain" description="4Fe-4S ferredoxin-type" evidence="8">
    <location>
        <begin position="186"/>
        <end position="211"/>
    </location>
</feature>
<dbReference type="GO" id="GO:0046872">
    <property type="term" value="F:metal ion binding"/>
    <property type="evidence" value="ECO:0007669"/>
    <property type="project" value="UniProtKB-KW"/>
</dbReference>
<keyword evidence="4" id="KW-0249">Electron transport</keyword>
<evidence type="ECO:0000256" key="1">
    <source>
        <dbReference type="ARBA" id="ARBA00022448"/>
    </source>
</evidence>
<dbReference type="OrthoDB" id="9786132at2"/>
<keyword evidence="7" id="KW-0812">Transmembrane</keyword>
<dbReference type="Pfam" id="PF12801">
    <property type="entry name" value="Fer4_5"/>
    <property type="match status" value="2"/>
</dbReference>
<evidence type="ECO:0000313" key="10">
    <source>
        <dbReference type="Proteomes" id="UP000005707"/>
    </source>
</evidence>
<keyword evidence="2" id="KW-0004">4Fe-4S</keyword>
<reference evidence="9 10" key="1">
    <citation type="journal article" date="2011" name="J. Bacteriol.">
        <title>Genome sequence of Haloplasma contractile, an unusual contractile bacterium from a deep-sea anoxic brine lake.</title>
        <authorList>
            <person name="Antunes A."/>
            <person name="Alam I."/>
            <person name="El Dorry H."/>
            <person name="Siam R."/>
            <person name="Robertson A."/>
            <person name="Bajic V.B."/>
            <person name="Stingl U."/>
        </authorList>
    </citation>
    <scope>NUCLEOTIDE SEQUENCE [LARGE SCALE GENOMIC DNA]</scope>
    <source>
        <strain evidence="9 10">SSD-17B</strain>
    </source>
</reference>
<dbReference type="Proteomes" id="UP000005707">
    <property type="component" value="Unassembled WGS sequence"/>
</dbReference>
<keyword evidence="5" id="KW-0408">Iron</keyword>
<evidence type="ECO:0000256" key="4">
    <source>
        <dbReference type="ARBA" id="ARBA00022982"/>
    </source>
</evidence>